<protein>
    <submittedName>
        <fullName evidence="9">Molybdenum cofactor guanylyltransferase</fullName>
        <ecNumber evidence="9">2.7.7.77</ecNumber>
    </submittedName>
</protein>
<evidence type="ECO:0000256" key="1">
    <source>
        <dbReference type="ARBA" id="ARBA00022490"/>
    </source>
</evidence>
<sequence>MPETMPRSAITGLILAGGRGSRMGGVDKGLQPFRGQPLAMHALQRLQPQVGDVMINANRNIPAYQAFGVPVWPDAEPQAYAGPLAGFATGLEHCRTPYLLTVPCDCPLFPADLAQRLAAGLRSASAQAAMARVGGRTQPVFCLLRADLLESLKAFLAAGGSKIDAWTGTLHTVNVDFDEPRDFENVNSLPELQALEGSGAHPAKTRS</sequence>
<organism evidence="9">
    <name type="scientific">mine drainage metagenome</name>
    <dbReference type="NCBI Taxonomy" id="410659"/>
    <lineage>
        <taxon>unclassified sequences</taxon>
        <taxon>metagenomes</taxon>
        <taxon>ecological metagenomes</taxon>
    </lineage>
</organism>
<dbReference type="GO" id="GO:1902758">
    <property type="term" value="P:bis(molybdopterin guanine dinucleotide)molybdenum biosynthetic process"/>
    <property type="evidence" value="ECO:0007669"/>
    <property type="project" value="TreeGrafter"/>
</dbReference>
<name>A0A1J5QVE2_9ZZZZ</name>
<feature type="domain" description="MobA-like NTP transferase" evidence="8">
    <location>
        <begin position="12"/>
        <end position="161"/>
    </location>
</feature>
<dbReference type="CDD" id="cd02503">
    <property type="entry name" value="MobA"/>
    <property type="match status" value="1"/>
</dbReference>
<dbReference type="SUPFAM" id="SSF53448">
    <property type="entry name" value="Nucleotide-diphospho-sugar transferases"/>
    <property type="match status" value="1"/>
</dbReference>
<dbReference type="Pfam" id="PF12804">
    <property type="entry name" value="NTP_transf_3"/>
    <property type="match status" value="1"/>
</dbReference>
<dbReference type="GO" id="GO:0046872">
    <property type="term" value="F:metal ion binding"/>
    <property type="evidence" value="ECO:0007669"/>
    <property type="project" value="UniProtKB-KW"/>
</dbReference>
<dbReference type="InterPro" id="IPR029044">
    <property type="entry name" value="Nucleotide-diphossugar_trans"/>
</dbReference>
<dbReference type="InterPro" id="IPR013482">
    <property type="entry name" value="Molybde_CF_guanTrfase"/>
</dbReference>
<proteinExistence type="inferred from homology"/>
<dbReference type="Gene3D" id="3.90.550.10">
    <property type="entry name" value="Spore Coat Polysaccharide Biosynthesis Protein SpsA, Chain A"/>
    <property type="match status" value="1"/>
</dbReference>
<keyword evidence="4" id="KW-0547">Nucleotide-binding</keyword>
<dbReference type="PANTHER" id="PTHR19136">
    <property type="entry name" value="MOLYBDENUM COFACTOR GUANYLYLTRANSFERASE"/>
    <property type="match status" value="1"/>
</dbReference>
<evidence type="ECO:0000256" key="5">
    <source>
        <dbReference type="ARBA" id="ARBA00022842"/>
    </source>
</evidence>
<keyword evidence="2 9" id="KW-0808">Transferase</keyword>
<comment type="caution">
    <text evidence="9">The sequence shown here is derived from an EMBL/GenBank/DDBJ whole genome shotgun (WGS) entry which is preliminary data.</text>
</comment>
<gene>
    <name evidence="9" type="primary">mobA_13</name>
    <name evidence="9" type="ORF">GALL_383980</name>
</gene>
<keyword evidence="7" id="KW-0501">Molybdenum cofactor biosynthesis</keyword>
<dbReference type="InterPro" id="IPR025877">
    <property type="entry name" value="MobA-like_NTP_Trfase"/>
</dbReference>
<keyword evidence="3" id="KW-0479">Metal-binding</keyword>
<evidence type="ECO:0000259" key="8">
    <source>
        <dbReference type="Pfam" id="PF12804"/>
    </source>
</evidence>
<evidence type="ECO:0000256" key="7">
    <source>
        <dbReference type="ARBA" id="ARBA00023150"/>
    </source>
</evidence>
<keyword evidence="1" id="KW-0963">Cytoplasm</keyword>
<dbReference type="AlphaFoldDB" id="A0A1J5QVE2"/>
<accession>A0A1J5QVE2</accession>
<evidence type="ECO:0000256" key="4">
    <source>
        <dbReference type="ARBA" id="ARBA00022741"/>
    </source>
</evidence>
<evidence type="ECO:0000313" key="9">
    <source>
        <dbReference type="EMBL" id="OIQ79861.1"/>
    </source>
</evidence>
<reference evidence="9" key="1">
    <citation type="submission" date="2016-10" db="EMBL/GenBank/DDBJ databases">
        <title>Sequence of Gallionella enrichment culture.</title>
        <authorList>
            <person name="Poehlein A."/>
            <person name="Muehling M."/>
            <person name="Daniel R."/>
        </authorList>
    </citation>
    <scope>NUCLEOTIDE SEQUENCE</scope>
</reference>
<keyword evidence="9" id="KW-0548">Nucleotidyltransferase</keyword>
<dbReference type="EC" id="2.7.7.77" evidence="9"/>
<keyword evidence="6" id="KW-0342">GTP-binding</keyword>
<evidence type="ECO:0000256" key="3">
    <source>
        <dbReference type="ARBA" id="ARBA00022723"/>
    </source>
</evidence>
<dbReference type="PANTHER" id="PTHR19136:SF81">
    <property type="entry name" value="MOLYBDENUM COFACTOR GUANYLYLTRANSFERASE"/>
    <property type="match status" value="1"/>
</dbReference>
<dbReference type="NCBIfam" id="TIGR02665">
    <property type="entry name" value="molyb_mobA"/>
    <property type="match status" value="1"/>
</dbReference>
<dbReference type="GO" id="GO:0061603">
    <property type="term" value="F:molybdenum cofactor guanylyltransferase activity"/>
    <property type="evidence" value="ECO:0007669"/>
    <property type="project" value="UniProtKB-EC"/>
</dbReference>
<dbReference type="EMBL" id="MLJW01001148">
    <property type="protein sequence ID" value="OIQ79861.1"/>
    <property type="molecule type" value="Genomic_DNA"/>
</dbReference>
<dbReference type="GO" id="GO:0005525">
    <property type="term" value="F:GTP binding"/>
    <property type="evidence" value="ECO:0007669"/>
    <property type="project" value="UniProtKB-KW"/>
</dbReference>
<evidence type="ECO:0000256" key="2">
    <source>
        <dbReference type="ARBA" id="ARBA00022679"/>
    </source>
</evidence>
<dbReference type="HAMAP" id="MF_00316">
    <property type="entry name" value="MobA"/>
    <property type="match status" value="1"/>
</dbReference>
<evidence type="ECO:0000256" key="6">
    <source>
        <dbReference type="ARBA" id="ARBA00023134"/>
    </source>
</evidence>
<keyword evidence="5" id="KW-0460">Magnesium</keyword>